<dbReference type="NCBIfam" id="TIGR01484">
    <property type="entry name" value="HAD-SF-IIB"/>
    <property type="match status" value="1"/>
</dbReference>
<dbReference type="GO" id="GO:0005829">
    <property type="term" value="C:cytosol"/>
    <property type="evidence" value="ECO:0007669"/>
    <property type="project" value="TreeGrafter"/>
</dbReference>
<dbReference type="Pfam" id="PF08282">
    <property type="entry name" value="Hydrolase_3"/>
    <property type="match status" value="1"/>
</dbReference>
<dbReference type="GO" id="GO:0016791">
    <property type="term" value="F:phosphatase activity"/>
    <property type="evidence" value="ECO:0007669"/>
    <property type="project" value="TreeGrafter"/>
</dbReference>
<dbReference type="InterPro" id="IPR006379">
    <property type="entry name" value="HAD-SF_hydro_IIB"/>
</dbReference>
<dbReference type="InterPro" id="IPR036412">
    <property type="entry name" value="HAD-like_sf"/>
</dbReference>
<evidence type="ECO:0000313" key="2">
    <source>
        <dbReference type="Proteomes" id="UP000526083"/>
    </source>
</evidence>
<sequence>MTGATARAAAPLLIALDIDGTVILEDESPSPDVVAAVGAAHAAGHEVMLATGRSWEGTHSILSMLQILPEYVVCSNGAAIMKRAGDTIDTYERFHTESFDATPVLNLLRTHLPEAHYLVELPDGRRLYTDYLDDWSLERANRVPFEQLGTHPVSRVVVVSPTHTDRDFIELIERIGLNHVSYAVGWTAWLDIAPQGVDKSTALEMVRTWRGVAGARVLVIGDGRNDLGMFAWALAHGGRAVAMAQGPQEVRDAAGEVTTSVVDGGVAAVLRAL</sequence>
<dbReference type="RefSeq" id="WP_167044127.1">
    <property type="nucleotide sequence ID" value="NZ_JAAOZB010000001.1"/>
</dbReference>
<dbReference type="Gene3D" id="3.40.50.1000">
    <property type="entry name" value="HAD superfamily/HAD-like"/>
    <property type="match status" value="1"/>
</dbReference>
<dbReference type="GO" id="GO:0000287">
    <property type="term" value="F:magnesium ion binding"/>
    <property type="evidence" value="ECO:0007669"/>
    <property type="project" value="TreeGrafter"/>
</dbReference>
<dbReference type="Proteomes" id="UP000526083">
    <property type="component" value="Unassembled WGS sequence"/>
</dbReference>
<dbReference type="InterPro" id="IPR023214">
    <property type="entry name" value="HAD_sf"/>
</dbReference>
<evidence type="ECO:0000313" key="1">
    <source>
        <dbReference type="EMBL" id="MBA8815213.1"/>
    </source>
</evidence>
<organism evidence="1 2">
    <name type="scientific">Microbacterium halimionae</name>
    <dbReference type="NCBI Taxonomy" id="1526413"/>
    <lineage>
        <taxon>Bacteria</taxon>
        <taxon>Bacillati</taxon>
        <taxon>Actinomycetota</taxon>
        <taxon>Actinomycetes</taxon>
        <taxon>Micrococcales</taxon>
        <taxon>Microbacteriaceae</taxon>
        <taxon>Microbacterium</taxon>
    </lineage>
</organism>
<keyword evidence="2" id="KW-1185">Reference proteome</keyword>
<dbReference type="SUPFAM" id="SSF56784">
    <property type="entry name" value="HAD-like"/>
    <property type="match status" value="1"/>
</dbReference>
<dbReference type="PANTHER" id="PTHR10000:SF8">
    <property type="entry name" value="HAD SUPERFAMILY HYDROLASE-LIKE, TYPE 3"/>
    <property type="match status" value="1"/>
</dbReference>
<dbReference type="EMBL" id="JACGWY010000001">
    <property type="protein sequence ID" value="MBA8815213.1"/>
    <property type="molecule type" value="Genomic_DNA"/>
</dbReference>
<dbReference type="Gene3D" id="3.30.1240.10">
    <property type="match status" value="1"/>
</dbReference>
<gene>
    <name evidence="1" type="ORF">FHX48_000265</name>
</gene>
<protein>
    <submittedName>
        <fullName evidence="1">Cof subfamily protein (Haloacid dehalogenase superfamily)</fullName>
    </submittedName>
</protein>
<dbReference type="PANTHER" id="PTHR10000">
    <property type="entry name" value="PHOSPHOSERINE PHOSPHATASE"/>
    <property type="match status" value="1"/>
</dbReference>
<comment type="caution">
    <text evidence="1">The sequence shown here is derived from an EMBL/GenBank/DDBJ whole genome shotgun (WGS) entry which is preliminary data.</text>
</comment>
<accession>A0A7W3JLW3</accession>
<proteinExistence type="predicted"/>
<name>A0A7W3JLW3_9MICO</name>
<dbReference type="AlphaFoldDB" id="A0A7W3JLW3"/>
<reference evidence="1 2" key="1">
    <citation type="submission" date="2020-07" db="EMBL/GenBank/DDBJ databases">
        <title>Sequencing the genomes of 1000 actinobacteria strains.</title>
        <authorList>
            <person name="Klenk H.-P."/>
        </authorList>
    </citation>
    <scope>NUCLEOTIDE SEQUENCE [LARGE SCALE GENOMIC DNA]</scope>
    <source>
        <strain evidence="1 2">DSM 27576</strain>
    </source>
</reference>